<name>A0A4R7EYG5_9FLAO</name>
<proteinExistence type="predicted"/>
<evidence type="ECO:0000259" key="2">
    <source>
        <dbReference type="PROSITE" id="PS01124"/>
    </source>
</evidence>
<dbReference type="SUPFAM" id="SSF51182">
    <property type="entry name" value="RmlC-like cupins"/>
    <property type="match status" value="1"/>
</dbReference>
<reference evidence="3 4" key="1">
    <citation type="submission" date="2019-03" db="EMBL/GenBank/DDBJ databases">
        <title>Genomic Encyclopedia of Archaeal and Bacterial Type Strains, Phase II (KMG-II): from individual species to whole genera.</title>
        <authorList>
            <person name="Goeker M."/>
        </authorList>
    </citation>
    <scope>NUCLEOTIDE SEQUENCE [LARGE SCALE GENOMIC DNA]</scope>
    <source>
        <strain evidence="3 4">DSM 28213</strain>
    </source>
</reference>
<evidence type="ECO:0000313" key="4">
    <source>
        <dbReference type="Proteomes" id="UP000295215"/>
    </source>
</evidence>
<accession>A0A4R7EYG5</accession>
<protein>
    <submittedName>
        <fullName evidence="3">AraC family transcriptional regulator</fullName>
    </submittedName>
</protein>
<dbReference type="RefSeq" id="WP_133712197.1">
    <property type="nucleotide sequence ID" value="NZ_SOAG01000008.1"/>
</dbReference>
<dbReference type="EMBL" id="SOAG01000008">
    <property type="protein sequence ID" value="TDS61526.1"/>
    <property type="molecule type" value="Genomic_DNA"/>
</dbReference>
<dbReference type="InterPro" id="IPR018060">
    <property type="entry name" value="HTH_AraC"/>
</dbReference>
<organism evidence="3 4">
    <name type="scientific">Myroides indicus</name>
    <dbReference type="NCBI Taxonomy" id="1323422"/>
    <lineage>
        <taxon>Bacteria</taxon>
        <taxon>Pseudomonadati</taxon>
        <taxon>Bacteroidota</taxon>
        <taxon>Flavobacteriia</taxon>
        <taxon>Flavobacteriales</taxon>
        <taxon>Flavobacteriaceae</taxon>
        <taxon>Myroides</taxon>
    </lineage>
</organism>
<comment type="caution">
    <text evidence="3">The sequence shown here is derived from an EMBL/GenBank/DDBJ whole genome shotgun (WGS) entry which is preliminary data.</text>
</comment>
<sequence>MTIKQLNIQQDYALFAKQSHQTSFHRHYAIELVFCKKGSFDISTETNTYKNLLTALIPSNFPHQFQCVNADCQMLFLDPLSNIGQYITNTYLINSKKEILINQSIEYLFTDTETIVTNLSNDSKNNFEIDFRIENCLSKIQNTPESTNLSIKQLSELSYLSESRLSHLFKEETGISIRQYILWNKIRLAVEKCNKGKSLTTAAHSAGFVDSSHFNKTFFNMFGSSPFFALKS</sequence>
<dbReference type="Proteomes" id="UP000295215">
    <property type="component" value="Unassembled WGS sequence"/>
</dbReference>
<dbReference type="InterPro" id="IPR011051">
    <property type="entry name" value="RmlC_Cupin_sf"/>
</dbReference>
<dbReference type="PANTHER" id="PTHR43280">
    <property type="entry name" value="ARAC-FAMILY TRANSCRIPTIONAL REGULATOR"/>
    <property type="match status" value="1"/>
</dbReference>
<keyword evidence="4" id="KW-1185">Reference proteome</keyword>
<dbReference type="AlphaFoldDB" id="A0A4R7EYG5"/>
<dbReference type="SMART" id="SM00342">
    <property type="entry name" value="HTH_ARAC"/>
    <property type="match status" value="1"/>
</dbReference>
<evidence type="ECO:0000256" key="1">
    <source>
        <dbReference type="ARBA" id="ARBA00023125"/>
    </source>
</evidence>
<dbReference type="GO" id="GO:0003700">
    <property type="term" value="F:DNA-binding transcription factor activity"/>
    <property type="evidence" value="ECO:0007669"/>
    <property type="project" value="InterPro"/>
</dbReference>
<dbReference type="PROSITE" id="PS01124">
    <property type="entry name" value="HTH_ARAC_FAMILY_2"/>
    <property type="match status" value="1"/>
</dbReference>
<dbReference type="OrthoDB" id="323290at2"/>
<dbReference type="Gene3D" id="1.10.10.60">
    <property type="entry name" value="Homeodomain-like"/>
    <property type="match status" value="1"/>
</dbReference>
<dbReference type="GO" id="GO:0043565">
    <property type="term" value="F:sequence-specific DNA binding"/>
    <property type="evidence" value="ECO:0007669"/>
    <property type="project" value="InterPro"/>
</dbReference>
<feature type="domain" description="HTH araC/xylS-type" evidence="2">
    <location>
        <begin position="134"/>
        <end position="232"/>
    </location>
</feature>
<gene>
    <name evidence="3" type="ORF">C8P70_10867</name>
</gene>
<dbReference type="Pfam" id="PF12833">
    <property type="entry name" value="HTH_18"/>
    <property type="match status" value="1"/>
</dbReference>
<keyword evidence="1" id="KW-0238">DNA-binding</keyword>
<dbReference type="PANTHER" id="PTHR43280:SF2">
    <property type="entry name" value="HTH-TYPE TRANSCRIPTIONAL REGULATOR EXSA"/>
    <property type="match status" value="1"/>
</dbReference>
<evidence type="ECO:0000313" key="3">
    <source>
        <dbReference type="EMBL" id="TDS61526.1"/>
    </source>
</evidence>